<feature type="transmembrane region" description="Helical" evidence="1">
    <location>
        <begin position="47"/>
        <end position="63"/>
    </location>
</feature>
<keyword evidence="3" id="KW-1185">Reference proteome</keyword>
<accession>A0A6I4VQS2</accession>
<sequence>MVYLLFTLIGVYFLFVDPAIAIILFIMSIYHLFGWMKLRGERFSEKAYLIFLVILVANALFAFSLHGIVFTLLGLLTILYAVSIWLSYQESKIEEREDDEE</sequence>
<keyword evidence="1" id="KW-1133">Transmembrane helix</keyword>
<evidence type="ECO:0000313" key="3">
    <source>
        <dbReference type="Proteomes" id="UP000430692"/>
    </source>
</evidence>
<gene>
    <name evidence="2" type="ORF">GSM42_09560</name>
</gene>
<reference evidence="2 3" key="1">
    <citation type="submission" date="2019-12" db="EMBL/GenBank/DDBJ databases">
        <title>Whole-genome analyses of novel actinobacteria.</title>
        <authorList>
            <person name="Sahin N."/>
            <person name="Saygin H."/>
        </authorList>
    </citation>
    <scope>NUCLEOTIDE SEQUENCE [LARGE SCALE GENOMIC DNA]</scope>
    <source>
        <strain evidence="2 3">KC615</strain>
    </source>
</reference>
<evidence type="ECO:0000313" key="2">
    <source>
        <dbReference type="EMBL" id="MXQ53959.1"/>
    </source>
</evidence>
<dbReference type="Proteomes" id="UP000430692">
    <property type="component" value="Unassembled WGS sequence"/>
</dbReference>
<feature type="transmembrane region" description="Helical" evidence="1">
    <location>
        <begin position="12"/>
        <end position="35"/>
    </location>
</feature>
<name>A0A6I4VQS2_9BACL</name>
<evidence type="ECO:0000256" key="1">
    <source>
        <dbReference type="SAM" id="Phobius"/>
    </source>
</evidence>
<comment type="caution">
    <text evidence="2">The sequence shown here is derived from an EMBL/GenBank/DDBJ whole genome shotgun (WGS) entry which is preliminary data.</text>
</comment>
<dbReference type="AlphaFoldDB" id="A0A6I4VQS2"/>
<keyword evidence="1" id="KW-0812">Transmembrane</keyword>
<organism evidence="2 3">
    <name type="scientific">Shimazuella alba</name>
    <dbReference type="NCBI Taxonomy" id="2690964"/>
    <lineage>
        <taxon>Bacteria</taxon>
        <taxon>Bacillati</taxon>
        <taxon>Bacillota</taxon>
        <taxon>Bacilli</taxon>
        <taxon>Bacillales</taxon>
        <taxon>Thermoactinomycetaceae</taxon>
        <taxon>Shimazuella</taxon>
    </lineage>
</organism>
<keyword evidence="1" id="KW-0472">Membrane</keyword>
<feature type="transmembrane region" description="Helical" evidence="1">
    <location>
        <begin position="69"/>
        <end position="88"/>
    </location>
</feature>
<protein>
    <submittedName>
        <fullName evidence="2">Uncharacterized protein</fullName>
    </submittedName>
</protein>
<dbReference type="RefSeq" id="WP_160801313.1">
    <property type="nucleotide sequence ID" value="NZ_WUUL01000005.1"/>
</dbReference>
<proteinExistence type="predicted"/>
<dbReference type="EMBL" id="WUUL01000005">
    <property type="protein sequence ID" value="MXQ53959.1"/>
    <property type="molecule type" value="Genomic_DNA"/>
</dbReference>